<dbReference type="InterPro" id="IPR000001">
    <property type="entry name" value="Kringle"/>
</dbReference>
<dbReference type="Gene3D" id="1.10.287.820">
    <property type="entry name" value="Acid-sensing ion channel domain"/>
    <property type="match status" value="1"/>
</dbReference>
<dbReference type="KEGG" id="bfo:118432773"/>
<keyword evidence="2 14" id="KW-0813">Transport</keyword>
<dbReference type="InterPro" id="IPR000421">
    <property type="entry name" value="FA58C"/>
</dbReference>
<evidence type="ECO:0000259" key="17">
    <source>
        <dbReference type="PROSITE" id="PS50070"/>
    </source>
</evidence>
<evidence type="ECO:0000313" key="18">
    <source>
        <dbReference type="Proteomes" id="UP000001554"/>
    </source>
</evidence>
<dbReference type="PROSITE" id="PS01285">
    <property type="entry name" value="FA58C_1"/>
    <property type="match status" value="1"/>
</dbReference>
<evidence type="ECO:0000256" key="8">
    <source>
        <dbReference type="ARBA" id="ARBA00023065"/>
    </source>
</evidence>
<dbReference type="Pfam" id="PF00051">
    <property type="entry name" value="Kringle"/>
    <property type="match status" value="1"/>
</dbReference>
<feature type="transmembrane region" description="Helical" evidence="15">
    <location>
        <begin position="83"/>
        <end position="108"/>
    </location>
</feature>
<keyword evidence="5 14" id="KW-0812">Transmembrane</keyword>
<proteinExistence type="inferred from homology"/>
<keyword evidence="4 13" id="KW-0420">Kringle</keyword>
<feature type="domain" description="F5/8 type C" evidence="16">
    <location>
        <begin position="393"/>
        <end position="536"/>
    </location>
</feature>
<dbReference type="Gene3D" id="2.40.20.10">
    <property type="entry name" value="Plasminogen Kringle 4"/>
    <property type="match status" value="1"/>
</dbReference>
<dbReference type="GO" id="GO:0005886">
    <property type="term" value="C:plasma membrane"/>
    <property type="evidence" value="ECO:0000318"/>
    <property type="project" value="GO_Central"/>
</dbReference>
<feature type="domain" description="Kringle" evidence="17">
    <location>
        <begin position="1132"/>
        <end position="1210"/>
    </location>
</feature>
<dbReference type="PROSITE" id="PS01206">
    <property type="entry name" value="ASC"/>
    <property type="match status" value="1"/>
</dbReference>
<reference evidence="19" key="2">
    <citation type="submission" date="2025-08" db="UniProtKB">
        <authorList>
            <consortium name="RefSeq"/>
        </authorList>
    </citation>
    <scope>IDENTIFICATION</scope>
    <source>
        <strain evidence="19">S238N-H82</strain>
        <tissue evidence="19">Testes</tissue>
    </source>
</reference>
<protein>
    <submittedName>
        <fullName evidence="19">Uncharacterized protein LOC118432773</fullName>
    </submittedName>
</protein>
<keyword evidence="18" id="KW-1185">Reference proteome</keyword>
<keyword evidence="9 15" id="KW-0472">Membrane</keyword>
<dbReference type="Gene3D" id="2.60.470.10">
    <property type="entry name" value="Acid-sensing ion channels like domains"/>
    <property type="match status" value="1"/>
</dbReference>
<evidence type="ECO:0000256" key="7">
    <source>
        <dbReference type="ARBA" id="ARBA00023053"/>
    </source>
</evidence>
<dbReference type="OrthoDB" id="6238402at2759"/>
<keyword evidence="6 15" id="KW-1133">Transmembrane helix</keyword>
<dbReference type="InterPro" id="IPR020903">
    <property type="entry name" value="ENaC_CS"/>
</dbReference>
<dbReference type="GO" id="GO:0035725">
    <property type="term" value="P:sodium ion transmembrane transport"/>
    <property type="evidence" value="ECO:0000318"/>
    <property type="project" value="GO_Central"/>
</dbReference>
<dbReference type="Pfam" id="PF00858">
    <property type="entry name" value="ASC"/>
    <property type="match status" value="2"/>
</dbReference>
<dbReference type="PROSITE" id="PS50070">
    <property type="entry name" value="KRINGLE_2"/>
    <property type="match status" value="1"/>
</dbReference>
<dbReference type="InterPro" id="IPR038178">
    <property type="entry name" value="Kringle_sf"/>
</dbReference>
<feature type="transmembrane region" description="Helical" evidence="15">
    <location>
        <begin position="1538"/>
        <end position="1564"/>
    </location>
</feature>
<dbReference type="GeneID" id="118432773"/>
<dbReference type="CDD" id="cd00108">
    <property type="entry name" value="KR"/>
    <property type="match status" value="1"/>
</dbReference>
<evidence type="ECO:0000256" key="4">
    <source>
        <dbReference type="ARBA" id="ARBA00022572"/>
    </source>
</evidence>
<dbReference type="SMART" id="SM00231">
    <property type="entry name" value="FA58C"/>
    <property type="match status" value="2"/>
</dbReference>
<organism evidence="18 19">
    <name type="scientific">Branchiostoma floridae</name>
    <name type="common">Florida lancelet</name>
    <name type="synonym">Amphioxus</name>
    <dbReference type="NCBI Taxonomy" id="7739"/>
    <lineage>
        <taxon>Eukaryota</taxon>
        <taxon>Metazoa</taxon>
        <taxon>Chordata</taxon>
        <taxon>Cephalochordata</taxon>
        <taxon>Leptocardii</taxon>
        <taxon>Amphioxiformes</taxon>
        <taxon>Branchiostomatidae</taxon>
        <taxon>Branchiostoma</taxon>
    </lineage>
</organism>
<evidence type="ECO:0000256" key="11">
    <source>
        <dbReference type="ARBA" id="ARBA00023201"/>
    </source>
</evidence>
<dbReference type="SUPFAM" id="SSF57440">
    <property type="entry name" value="Kringle-like"/>
    <property type="match status" value="1"/>
</dbReference>
<feature type="disulfide bond" evidence="13">
    <location>
        <begin position="1182"/>
        <end position="1205"/>
    </location>
</feature>
<evidence type="ECO:0000256" key="9">
    <source>
        <dbReference type="ARBA" id="ARBA00023136"/>
    </source>
</evidence>
<evidence type="ECO:0000256" key="6">
    <source>
        <dbReference type="ARBA" id="ARBA00022989"/>
    </source>
</evidence>
<evidence type="ECO:0000256" key="12">
    <source>
        <dbReference type="ARBA" id="ARBA00023303"/>
    </source>
</evidence>
<keyword evidence="12 14" id="KW-0407">Ion channel</keyword>
<dbReference type="PANTHER" id="PTHR11690">
    <property type="entry name" value="AMILORIDE-SENSITIVE SODIUM CHANNEL-RELATED"/>
    <property type="match status" value="1"/>
</dbReference>
<evidence type="ECO:0000256" key="5">
    <source>
        <dbReference type="ARBA" id="ARBA00022692"/>
    </source>
</evidence>
<dbReference type="RefSeq" id="XP_035700286.1">
    <property type="nucleotide sequence ID" value="XM_035844393.1"/>
</dbReference>
<evidence type="ECO:0000313" key="19">
    <source>
        <dbReference type="RefSeq" id="XP_035700286.1"/>
    </source>
</evidence>
<dbReference type="GO" id="GO:0015280">
    <property type="term" value="F:ligand-gated sodium channel activity"/>
    <property type="evidence" value="ECO:0000318"/>
    <property type="project" value="GO_Central"/>
</dbReference>
<keyword evidence="3 14" id="KW-0894">Sodium channel</keyword>
<evidence type="ECO:0000256" key="1">
    <source>
        <dbReference type="ARBA" id="ARBA00004141"/>
    </source>
</evidence>
<keyword evidence="10 13" id="KW-1015">Disulfide bond</keyword>
<keyword evidence="8 14" id="KW-0406">Ion transport</keyword>
<dbReference type="SUPFAM" id="SSF49785">
    <property type="entry name" value="Galactose-binding domain-like"/>
    <property type="match status" value="2"/>
</dbReference>
<dbReference type="Gene3D" id="2.60.120.260">
    <property type="entry name" value="Galactose-binding domain-like"/>
    <property type="match status" value="2"/>
</dbReference>
<evidence type="ECO:0000256" key="14">
    <source>
        <dbReference type="RuleBase" id="RU000679"/>
    </source>
</evidence>
<gene>
    <name evidence="19" type="primary">LOC118432773</name>
</gene>
<comment type="caution">
    <text evidence="13">Lacks conserved residue(s) required for the propagation of feature annotation.</text>
</comment>
<comment type="subcellular location">
    <subcellularLocation>
        <location evidence="1">Membrane</location>
        <topology evidence="1">Multi-pass membrane protein</topology>
    </subcellularLocation>
</comment>
<dbReference type="Proteomes" id="UP000001554">
    <property type="component" value="Chromosome 16"/>
</dbReference>
<evidence type="ECO:0000259" key="16">
    <source>
        <dbReference type="PROSITE" id="PS50022"/>
    </source>
</evidence>
<feature type="domain" description="F5/8 type C" evidence="16">
    <location>
        <begin position="955"/>
        <end position="1102"/>
    </location>
</feature>
<dbReference type="SMART" id="SM00130">
    <property type="entry name" value="KR"/>
    <property type="match status" value="1"/>
</dbReference>
<comment type="similarity">
    <text evidence="14">Belongs to the amiloride-sensitive sodium channel (TC 1.A.6) family.</text>
</comment>
<dbReference type="InterPro" id="IPR001873">
    <property type="entry name" value="ENaC"/>
</dbReference>
<dbReference type="Pfam" id="PF00754">
    <property type="entry name" value="F5_F8_type_C"/>
    <property type="match status" value="2"/>
</dbReference>
<dbReference type="InterPro" id="IPR013806">
    <property type="entry name" value="Kringle-like"/>
</dbReference>
<dbReference type="CDD" id="cd00057">
    <property type="entry name" value="FA58C"/>
    <property type="match status" value="1"/>
</dbReference>
<dbReference type="PROSITE" id="PS50022">
    <property type="entry name" value="FA58C_3"/>
    <property type="match status" value="2"/>
</dbReference>
<evidence type="ECO:0000256" key="13">
    <source>
        <dbReference type="PROSITE-ProRule" id="PRU00121"/>
    </source>
</evidence>
<dbReference type="PRINTS" id="PR00018">
    <property type="entry name" value="KRINGLE"/>
</dbReference>
<name>A0A9J7MIE0_BRAFL</name>
<evidence type="ECO:0000256" key="3">
    <source>
        <dbReference type="ARBA" id="ARBA00022461"/>
    </source>
</evidence>
<keyword evidence="11 14" id="KW-0739">Sodium transport</keyword>
<accession>A0A9J7MIE0</accession>
<dbReference type="InterPro" id="IPR008979">
    <property type="entry name" value="Galactose-bd-like_sf"/>
</dbReference>
<dbReference type="PANTHER" id="PTHR11690:SF299">
    <property type="entry name" value="PICKPOCKET 20, ISOFORM A"/>
    <property type="match status" value="1"/>
</dbReference>
<evidence type="ECO:0000256" key="10">
    <source>
        <dbReference type="ARBA" id="ARBA00023157"/>
    </source>
</evidence>
<sequence>MTTTCDDDQKLLQVVDSRLLKIIEETAEERAKKIVEKCLKDRDAKIKEQRKKDIKTMTKEFCTTTTAHGISRVAEADTVRSRIIWTAILITCVTLFVYQAAILIKAYFEYPVNVDIKVVDNNKLTFPSVTVCNNNRLRRSMLRGTRHGALLELDERTERDVRNYLWGKEGDKNGIVPEIADRPYGQGVEVVYLPYDSTDASTECRRRSRHLCTLAQLLRAPEDHTRSEWSYFDQEGWAAKLFHQCNADGTCDMCYNDKILLRRVDDINAKINSTLCCEPDSYVTLTNQTFETHTEALESSACANLVGAVQGEPCSASQLITAYQDGRRFDGWGWIHARQGVQMMLKDNCSSDTKTTCYREVLPTNETPQKAGLFCCSPQMCVQSECTAKVPGCSNPLGMESGKIYDHQISASSFLEGYPAEYGRLNSKYAWNFAPYSDENPRFAVDLGRTVILTGLIIQGNVQTYGLQYGVTSTDWSDYVDEYGEVVLFCGHVNGNGYNFQHLSHPVLTRHVAILPRSNGQNEWGNKNMRVEFLGCEENDCIFGIFLHPVLPIMSMIDPSSISCSSKDCVTNVTTYRGTVRSSGNANCQDWTCPNRYFDYCLEENFCRFAPNGDRTNLVCPSASGSQEANLTSTPCQSIPKCSISENDDEPIFPTRHRFYQQTYAAQYCEERGKQLCSLEQLVLLNTFKDVKATEWGWIGDKDMEAIFEEDCTNSTSEFCFKNVYRYRVAHEGRSVAYCCDDSLFKLTKNKYRNHSSAEKGCLDQGMQLCLPSQLLAIHGASIRRDSYPEDIAWINMADKIALLNETCGCNVGEGCFDYRFPLYEINRSETYKALCCEESFFLSQDTFSEQLEACAVCNNTDKQTCSRLQLNNLYTDGVRNEDFSWFSEPHVVARLRAQCNTSDPNCDHYVTYKNVIASNGAALPVYCCRPESDTTLSNQSMAQRADVTNHFMGCNNPLGMESGVILRNQIQTSSILDQKHSPNHARLNSVSSWKMEGNDTMPWIQVDLLNLHMLAGVIIQGGGKDGGYVSSFSLSFSINGDQWLSYTEDETTHVATLFVGNKDGDTPNHVYLPRAVAARYVRLHPKSLKRTGGVRLELVGCRSSSCTIASKANEKGVQFYHHHQAMCAEPECIVGRGLNYRGKQNVTRSGRPCQKWNSHDPQDHCTTPSLYPDADLSENYCRNIPDHPSKAPWCFTGEQDWEYCHVERCEVGCVDLKLNSVGGENDWDGFLLSSNTDDYTDITDFSMATREEIAEMGHQKEDLILQCTFDKERCSLDDFKVTQNAKYGNCFTFNHGEDDKVRTTTKVGAEFGLKLTLSIESDEYVGLFGQDPGAKVTIHSVGSTPFPEGNALNTKPGESTFVGLKRSSVKRQPHPYGDCTSYQERDELYGGRYTYETCQHSCLQAALLDKCDCSDELIAINSTLCSVLNKTQECCRQEVRKRHEDGNLPCNCQQSCEEDSYALWLSSSLWPSDRYVWYVLDNIHTRSRARNLPLSPDELRQNLTRVHVYFRDLNYELINENPTYTEETLLSGLGGLLGLYVGLSVITVFEFINLVVDVVKVACNKERKERSNMEPPVIMTGN</sequence>
<reference evidence="18" key="1">
    <citation type="journal article" date="2020" name="Nat. Ecol. Evol.">
        <title>Deeply conserved synteny resolves early events in vertebrate evolution.</title>
        <authorList>
            <person name="Simakov O."/>
            <person name="Marletaz F."/>
            <person name="Yue J.X."/>
            <person name="O'Connell B."/>
            <person name="Jenkins J."/>
            <person name="Brandt A."/>
            <person name="Calef R."/>
            <person name="Tung C.H."/>
            <person name="Huang T.K."/>
            <person name="Schmutz J."/>
            <person name="Satoh N."/>
            <person name="Yu J.K."/>
            <person name="Putnam N.H."/>
            <person name="Green R.E."/>
            <person name="Rokhsar D.S."/>
        </authorList>
    </citation>
    <scope>NUCLEOTIDE SEQUENCE [LARGE SCALE GENOMIC DNA]</scope>
    <source>
        <strain evidence="18">S238N-H82</strain>
    </source>
</reference>
<feature type="disulfide bond" evidence="13">
    <location>
        <begin position="1133"/>
        <end position="1210"/>
    </location>
</feature>
<evidence type="ECO:0000256" key="15">
    <source>
        <dbReference type="SAM" id="Phobius"/>
    </source>
</evidence>
<evidence type="ECO:0000256" key="2">
    <source>
        <dbReference type="ARBA" id="ARBA00022448"/>
    </source>
</evidence>
<keyword evidence="7" id="KW-0915">Sodium</keyword>